<keyword evidence="3 7" id="KW-0812">Transmembrane</keyword>
<evidence type="ECO:0000256" key="4">
    <source>
        <dbReference type="ARBA" id="ARBA00022989"/>
    </source>
</evidence>
<keyword evidence="8" id="KW-0132">Cell division</keyword>
<evidence type="ECO:0000256" key="2">
    <source>
        <dbReference type="ARBA" id="ARBA00009457"/>
    </source>
</evidence>
<keyword evidence="4 7" id="KW-1133">Transmembrane helix</keyword>
<dbReference type="eggNOG" id="KOG2952">
    <property type="taxonomic scope" value="Eukaryota"/>
</dbReference>
<feature type="region of interest" description="Disordered" evidence="6">
    <location>
        <begin position="1"/>
        <end position="37"/>
    </location>
</feature>
<feature type="transmembrane region" description="Helical" evidence="7">
    <location>
        <begin position="224"/>
        <end position="242"/>
    </location>
</feature>
<dbReference type="GO" id="GO:0005794">
    <property type="term" value="C:Golgi apparatus"/>
    <property type="evidence" value="ECO:0007669"/>
    <property type="project" value="TreeGrafter"/>
</dbReference>
<evidence type="ECO:0000313" key="8">
    <source>
        <dbReference type="EMBL" id="CCH44324.1"/>
    </source>
</evidence>
<feature type="compositionally biased region" description="Basic and acidic residues" evidence="6">
    <location>
        <begin position="316"/>
        <end position="328"/>
    </location>
</feature>
<dbReference type="PANTHER" id="PTHR10926:SF0">
    <property type="entry name" value="CDC50, ISOFORM A"/>
    <property type="match status" value="1"/>
</dbReference>
<dbReference type="AlphaFoldDB" id="K0KSK6"/>
<comment type="caution">
    <text evidence="8">The sequence shown here is derived from an EMBL/GenBank/DDBJ whole genome shotgun (WGS) entry which is preliminary data.</text>
</comment>
<dbReference type="Pfam" id="PF03381">
    <property type="entry name" value="CDC50"/>
    <property type="match status" value="1"/>
</dbReference>
<organism evidence="8 9">
    <name type="scientific">Wickerhamomyces ciferrii (strain ATCC 14091 / BCRC 22168 / CBS 111 / JCM 3599 / NBRC 0793 / NRRL Y-1031 F-60-10)</name>
    <name type="common">Yeast</name>
    <name type="synonym">Pichia ciferrii</name>
    <dbReference type="NCBI Taxonomy" id="1206466"/>
    <lineage>
        <taxon>Eukaryota</taxon>
        <taxon>Fungi</taxon>
        <taxon>Dikarya</taxon>
        <taxon>Ascomycota</taxon>
        <taxon>Saccharomycotina</taxon>
        <taxon>Saccharomycetes</taxon>
        <taxon>Phaffomycetales</taxon>
        <taxon>Wickerhamomycetaceae</taxon>
        <taxon>Wickerhamomyces</taxon>
    </lineage>
</organism>
<dbReference type="InterPro" id="IPR005045">
    <property type="entry name" value="CDC50/LEM3_fam"/>
</dbReference>
<comment type="similarity">
    <text evidence="2">Belongs to the CDC50/LEM3 family.</text>
</comment>
<evidence type="ECO:0000256" key="6">
    <source>
        <dbReference type="SAM" id="MobiDB-lite"/>
    </source>
</evidence>
<feature type="region of interest" description="Disordered" evidence="6">
    <location>
        <begin position="304"/>
        <end position="328"/>
    </location>
</feature>
<reference evidence="8 9" key="1">
    <citation type="journal article" date="2012" name="Eukaryot. Cell">
        <title>Draft genome sequence of Wickerhamomyces ciferrii NRRL Y-1031 F-60-10.</title>
        <authorList>
            <person name="Schneider J."/>
            <person name="Andrea H."/>
            <person name="Blom J."/>
            <person name="Jaenicke S."/>
            <person name="Ruckert C."/>
            <person name="Schorsch C."/>
            <person name="Szczepanowski R."/>
            <person name="Farwick M."/>
            <person name="Goesmann A."/>
            <person name="Puhler A."/>
            <person name="Schaffer S."/>
            <person name="Tauch A."/>
            <person name="Kohler T."/>
            <person name="Brinkrolf K."/>
        </authorList>
    </citation>
    <scope>NUCLEOTIDE SEQUENCE [LARGE SCALE GENOMIC DNA]</scope>
    <source>
        <strain evidence="9">ATCC 14091 / BCRC 22168 / CBS 111 / JCM 3599 / NBRC 0793 / NRRL Y-1031 F-60-10</strain>
    </source>
</reference>
<dbReference type="STRING" id="1206466.K0KSK6"/>
<evidence type="ECO:0000256" key="7">
    <source>
        <dbReference type="SAM" id="Phobius"/>
    </source>
</evidence>
<evidence type="ECO:0000256" key="5">
    <source>
        <dbReference type="ARBA" id="ARBA00023136"/>
    </source>
</evidence>
<keyword evidence="9" id="KW-1185">Reference proteome</keyword>
<dbReference type="Proteomes" id="UP000009328">
    <property type="component" value="Unassembled WGS sequence"/>
</dbReference>
<proteinExistence type="inferred from homology"/>
<dbReference type="GO" id="GO:0051301">
    <property type="term" value="P:cell division"/>
    <property type="evidence" value="ECO:0007669"/>
    <property type="project" value="UniProtKB-KW"/>
</dbReference>
<dbReference type="HOGENOM" id="CLU_025025_0_0_1"/>
<name>K0KSK6_WICCF</name>
<evidence type="ECO:0000256" key="1">
    <source>
        <dbReference type="ARBA" id="ARBA00004141"/>
    </source>
</evidence>
<keyword evidence="5 7" id="KW-0472">Membrane</keyword>
<dbReference type="PANTHER" id="PTHR10926">
    <property type="entry name" value="CELL CYCLE CONTROL PROTEIN 50"/>
    <property type="match status" value="1"/>
</dbReference>
<keyword evidence="8" id="KW-0131">Cell cycle</keyword>
<dbReference type="GO" id="GO:0005886">
    <property type="term" value="C:plasma membrane"/>
    <property type="evidence" value="ECO:0007669"/>
    <property type="project" value="TreeGrafter"/>
</dbReference>
<sequence length="328" mass="37591">MLSFLRRRRQSSDSDISGIVDQPRVKSRKPPNDYNTPQWRLVENDDTTTCQIKFSIPHEIKAPVYLYYKLTKFYQNHREYVESYDLQQLKGEAVSADDLDSDCGPLKTNSDGKPYYPCGLIANSMFNDTFDSPYKSDDETSIYNMTDKAISWSSDRSRYQKTKYKASEIVPPPNWAKKYPDGYTDDNLPDLSQWESLQVWMRTAGLPSFMKLARRNDKETLEKGEYIMNIGLNFPVSIFGGTKSMVITSSSIIGGRNLSLGIAYLVVAAISVFFGIVFLVKYIIQPRKLGDHSYLTFQDRSNTDARSTDSYVEPQPSRDEPRTVREIL</sequence>
<evidence type="ECO:0000313" key="9">
    <source>
        <dbReference type="Proteomes" id="UP000009328"/>
    </source>
</evidence>
<dbReference type="FunCoup" id="K0KSK6">
    <property type="interactions" value="478"/>
</dbReference>
<dbReference type="EMBL" id="CAIF01000120">
    <property type="protein sequence ID" value="CCH44324.1"/>
    <property type="molecule type" value="Genomic_DNA"/>
</dbReference>
<gene>
    <name evidence="8" type="ORF">BN7_3886</name>
</gene>
<dbReference type="InParanoid" id="K0KSK6"/>
<dbReference type="GO" id="GO:0005783">
    <property type="term" value="C:endoplasmic reticulum"/>
    <property type="evidence" value="ECO:0007669"/>
    <property type="project" value="TreeGrafter"/>
</dbReference>
<evidence type="ECO:0000256" key="3">
    <source>
        <dbReference type="ARBA" id="ARBA00022692"/>
    </source>
</evidence>
<comment type="subcellular location">
    <subcellularLocation>
        <location evidence="1">Membrane</location>
        <topology evidence="1">Multi-pass membrane protein</topology>
    </subcellularLocation>
</comment>
<feature type="transmembrane region" description="Helical" evidence="7">
    <location>
        <begin position="262"/>
        <end position="284"/>
    </location>
</feature>
<accession>K0KSK6</accession>
<protein>
    <submittedName>
        <fullName evidence="8">Cell division control protein</fullName>
    </submittedName>
</protein>